<organism evidence="1 2">
    <name type="scientific">Nonomuraea longicatena</name>
    <dbReference type="NCBI Taxonomy" id="83682"/>
    <lineage>
        <taxon>Bacteria</taxon>
        <taxon>Bacillati</taxon>
        <taxon>Actinomycetota</taxon>
        <taxon>Actinomycetes</taxon>
        <taxon>Streptosporangiales</taxon>
        <taxon>Streptosporangiaceae</taxon>
        <taxon>Nonomuraea</taxon>
    </lineage>
</organism>
<accession>A0ABN1NZ38</accession>
<sequence length="376" mass="40367">MTPTTTLPPGASGLPRALGGAVVAVEALRHNQNNDATGGIWRVRGDLGGAVLKVFTPPGGVSAGFWPTSDDPAHWNHWRREWLAYTSGLAASAYGEAGIAAPAVVEAGARDDGLLELWLEDVEGADGFSWPVPRLARFAYELGAGQARWAGRVPGTPWLSRGWLEQYLAQGPARSVEVADSFWDHPRVAVWPERVRHGLRRLWHERERLTAVARAAERTLCHLDVWPANLVDRQGRSVLLDWSFTGEGALGEDVANLIVDSFADGLMDVALLPELAETVTEGYLRGLRDGGWSGSGDRVRAAVAACGAAKYSWLGPAFLGRVVREAPGASAYRRDASVEETVERLTGLLTLVADWAATARPQASVSRSRLSGASSP</sequence>
<protein>
    <recommendedName>
        <fullName evidence="3">Aminoglycoside phosphotransferase</fullName>
    </recommendedName>
</protein>
<name>A0ABN1NZ38_9ACTN</name>
<comment type="caution">
    <text evidence="1">The sequence shown here is derived from an EMBL/GenBank/DDBJ whole genome shotgun (WGS) entry which is preliminary data.</text>
</comment>
<dbReference type="Proteomes" id="UP001501578">
    <property type="component" value="Unassembled WGS sequence"/>
</dbReference>
<dbReference type="InterPro" id="IPR011009">
    <property type="entry name" value="Kinase-like_dom_sf"/>
</dbReference>
<dbReference type="EMBL" id="BAAAHQ010000007">
    <property type="protein sequence ID" value="GAA0919324.1"/>
    <property type="molecule type" value="Genomic_DNA"/>
</dbReference>
<evidence type="ECO:0000313" key="1">
    <source>
        <dbReference type="EMBL" id="GAA0919324.1"/>
    </source>
</evidence>
<dbReference type="Gene3D" id="3.90.1200.10">
    <property type="match status" value="1"/>
</dbReference>
<reference evidence="1 2" key="1">
    <citation type="journal article" date="2019" name="Int. J. Syst. Evol. Microbiol.">
        <title>The Global Catalogue of Microorganisms (GCM) 10K type strain sequencing project: providing services to taxonomists for standard genome sequencing and annotation.</title>
        <authorList>
            <consortium name="The Broad Institute Genomics Platform"/>
            <consortium name="The Broad Institute Genome Sequencing Center for Infectious Disease"/>
            <person name="Wu L."/>
            <person name="Ma J."/>
        </authorList>
    </citation>
    <scope>NUCLEOTIDE SEQUENCE [LARGE SCALE GENOMIC DNA]</scope>
    <source>
        <strain evidence="1 2">JCM 11136</strain>
    </source>
</reference>
<dbReference type="RefSeq" id="WP_343949146.1">
    <property type="nucleotide sequence ID" value="NZ_BAAAHQ010000007.1"/>
</dbReference>
<gene>
    <name evidence="1" type="ORF">GCM10009560_16810</name>
</gene>
<proteinExistence type="predicted"/>
<evidence type="ECO:0000313" key="2">
    <source>
        <dbReference type="Proteomes" id="UP001501578"/>
    </source>
</evidence>
<keyword evidence="2" id="KW-1185">Reference proteome</keyword>
<dbReference type="SUPFAM" id="SSF56112">
    <property type="entry name" value="Protein kinase-like (PK-like)"/>
    <property type="match status" value="1"/>
</dbReference>
<evidence type="ECO:0008006" key="3">
    <source>
        <dbReference type="Google" id="ProtNLM"/>
    </source>
</evidence>